<proteinExistence type="predicted"/>
<dbReference type="EMBL" id="JAQQXQ010000008">
    <property type="protein sequence ID" value="MDC8755259.1"/>
    <property type="molecule type" value="Genomic_DNA"/>
</dbReference>
<evidence type="ECO:0000256" key="1">
    <source>
        <dbReference type="SAM" id="MobiDB-lite"/>
    </source>
</evidence>
<reference evidence="2 3" key="1">
    <citation type="submission" date="2022-10" db="EMBL/GenBank/DDBJ databases">
        <title>Erythrobacter sp. sf7 Genome sequencing.</title>
        <authorList>
            <person name="Park S."/>
        </authorList>
    </citation>
    <scope>NUCLEOTIDE SEQUENCE [LARGE SCALE GENOMIC DNA]</scope>
    <source>
        <strain evidence="3">sf7</strain>
    </source>
</reference>
<dbReference type="RefSeq" id="WP_273678470.1">
    <property type="nucleotide sequence ID" value="NZ_JAQQXQ010000008.1"/>
</dbReference>
<evidence type="ECO:0000313" key="3">
    <source>
        <dbReference type="Proteomes" id="UP001216558"/>
    </source>
</evidence>
<accession>A0ABT5JRD3</accession>
<sequence>MARTPSPRSPGAPSLRAVPDTPRAERHDGWTLEKQLAFLRALSATHSVAEAARSVGMSRASAYRLRSKLKGKPFDLAWEVAFHHSFDVLAHAALERALNGVEVPVYYQGEMVGTYRRFDERLTVALLGRFTLGGNPAFGRLGPMAERHARDFEALLGRIAAGEDVETGAATPDAPGELESLQHFVAGNTVRASATCPSHLSDEELMKRLQEDGDWM</sequence>
<gene>
    <name evidence="2" type="ORF">OIK40_11475</name>
</gene>
<organism evidence="2 3">
    <name type="scientific">Erythrobacter fulvus</name>
    <dbReference type="NCBI Taxonomy" id="2987523"/>
    <lineage>
        <taxon>Bacteria</taxon>
        <taxon>Pseudomonadati</taxon>
        <taxon>Pseudomonadota</taxon>
        <taxon>Alphaproteobacteria</taxon>
        <taxon>Sphingomonadales</taxon>
        <taxon>Erythrobacteraceae</taxon>
        <taxon>Erythrobacter/Porphyrobacter group</taxon>
        <taxon>Erythrobacter</taxon>
    </lineage>
</organism>
<evidence type="ECO:0000313" key="2">
    <source>
        <dbReference type="EMBL" id="MDC8755259.1"/>
    </source>
</evidence>
<protein>
    <submittedName>
        <fullName evidence="2">Uncharacterized protein</fullName>
    </submittedName>
</protein>
<name>A0ABT5JRD3_9SPHN</name>
<dbReference type="Proteomes" id="UP001216558">
    <property type="component" value="Unassembled WGS sequence"/>
</dbReference>
<feature type="region of interest" description="Disordered" evidence="1">
    <location>
        <begin position="1"/>
        <end position="24"/>
    </location>
</feature>
<comment type="caution">
    <text evidence="2">The sequence shown here is derived from an EMBL/GenBank/DDBJ whole genome shotgun (WGS) entry which is preliminary data.</text>
</comment>
<keyword evidence="3" id="KW-1185">Reference proteome</keyword>